<dbReference type="Gene3D" id="3.40.630.30">
    <property type="match status" value="1"/>
</dbReference>
<dbReference type="PROSITE" id="PS51186">
    <property type="entry name" value="GNAT"/>
    <property type="match status" value="1"/>
</dbReference>
<protein>
    <submittedName>
        <fullName evidence="2">N-acetyltransferase</fullName>
    </submittedName>
</protein>
<dbReference type="RefSeq" id="WP_046518126.1">
    <property type="nucleotide sequence ID" value="NZ_AP031440.1"/>
</dbReference>
<dbReference type="eggNOG" id="COG0454">
    <property type="taxonomic scope" value="Bacteria"/>
</dbReference>
<dbReference type="Pfam" id="PF13673">
    <property type="entry name" value="Acetyltransf_10"/>
    <property type="match status" value="1"/>
</dbReference>
<feature type="domain" description="N-acetyltransferase" evidence="1">
    <location>
        <begin position="7"/>
        <end position="159"/>
    </location>
</feature>
<accession>A0A1Y3R3K5</accession>
<dbReference type="OrthoDB" id="9789605at2"/>
<dbReference type="InterPro" id="IPR000182">
    <property type="entry name" value="GNAT_dom"/>
</dbReference>
<organism evidence="2 3">
    <name type="scientific">Alistipes onderdonkii</name>
    <dbReference type="NCBI Taxonomy" id="328813"/>
    <lineage>
        <taxon>Bacteria</taxon>
        <taxon>Pseudomonadati</taxon>
        <taxon>Bacteroidota</taxon>
        <taxon>Bacteroidia</taxon>
        <taxon>Bacteroidales</taxon>
        <taxon>Rikenellaceae</taxon>
        <taxon>Alistipes</taxon>
    </lineage>
</organism>
<comment type="caution">
    <text evidence="2">The sequence shown here is derived from an EMBL/GenBank/DDBJ whole genome shotgun (WGS) entry which is preliminary data.</text>
</comment>
<dbReference type="InterPro" id="IPR052564">
    <property type="entry name" value="N-acetyltrans/Recomb-assoc"/>
</dbReference>
<dbReference type="PANTHER" id="PTHR43451">
    <property type="entry name" value="ACETYLTRANSFERASE (GNAT) FAMILY PROTEIN"/>
    <property type="match status" value="1"/>
</dbReference>
<dbReference type="InterPro" id="IPR016181">
    <property type="entry name" value="Acyl_CoA_acyltransferase"/>
</dbReference>
<dbReference type="AlphaFoldDB" id="A0A1Y3R3K5"/>
<dbReference type="CDD" id="cd04301">
    <property type="entry name" value="NAT_SF"/>
    <property type="match status" value="1"/>
</dbReference>
<sequence length="159" mass="17637">MEKPTDTAIRPLHETELPAASALAGRVFAEFEAPEYSPEGIGAFLRFAAPETLAAQHRNGSMQSWGAFRQGTLIGIITLTRRSHLCLLFVEKACHRQGIARALFSALRDHCRTAPDTPRITVNSSPYAVEAYRRLGFRATGGERTVDGIRFTPMEYLFI</sequence>
<reference evidence="3" key="1">
    <citation type="submission" date="2017-04" db="EMBL/GenBank/DDBJ databases">
        <title>Function of individual gut microbiota members based on whole genome sequencing of pure cultures obtained from chicken caecum.</title>
        <authorList>
            <person name="Medvecky M."/>
            <person name="Cejkova D."/>
            <person name="Polansky O."/>
            <person name="Karasova D."/>
            <person name="Kubasova T."/>
            <person name="Cizek A."/>
            <person name="Rychlik I."/>
        </authorList>
    </citation>
    <scope>NUCLEOTIDE SEQUENCE [LARGE SCALE GENOMIC DNA]</scope>
    <source>
        <strain evidence="3">An90</strain>
    </source>
</reference>
<dbReference type="SUPFAM" id="SSF55729">
    <property type="entry name" value="Acyl-CoA N-acyltransferases (Nat)"/>
    <property type="match status" value="1"/>
</dbReference>
<evidence type="ECO:0000313" key="2">
    <source>
        <dbReference type="EMBL" id="OUN05128.1"/>
    </source>
</evidence>
<dbReference type="Proteomes" id="UP000195772">
    <property type="component" value="Unassembled WGS sequence"/>
</dbReference>
<proteinExistence type="predicted"/>
<evidence type="ECO:0000313" key="3">
    <source>
        <dbReference type="Proteomes" id="UP000195772"/>
    </source>
</evidence>
<gene>
    <name evidence="2" type="ORF">B5G41_02250</name>
</gene>
<evidence type="ECO:0000259" key="1">
    <source>
        <dbReference type="PROSITE" id="PS51186"/>
    </source>
</evidence>
<name>A0A1Y3R3K5_9BACT</name>
<dbReference type="GO" id="GO:0016747">
    <property type="term" value="F:acyltransferase activity, transferring groups other than amino-acyl groups"/>
    <property type="evidence" value="ECO:0007669"/>
    <property type="project" value="InterPro"/>
</dbReference>
<dbReference type="EMBL" id="NFHB01000001">
    <property type="protein sequence ID" value="OUN05128.1"/>
    <property type="molecule type" value="Genomic_DNA"/>
</dbReference>
<dbReference type="PANTHER" id="PTHR43451:SF1">
    <property type="entry name" value="ACETYLTRANSFERASE"/>
    <property type="match status" value="1"/>
</dbReference>
<keyword evidence="2" id="KW-0808">Transferase</keyword>